<dbReference type="InterPro" id="IPR036691">
    <property type="entry name" value="Endo/exonu/phosph_ase_sf"/>
</dbReference>
<dbReference type="GO" id="GO:0003824">
    <property type="term" value="F:catalytic activity"/>
    <property type="evidence" value="ECO:0007669"/>
    <property type="project" value="InterPro"/>
</dbReference>
<dbReference type="Pfam" id="PF03372">
    <property type="entry name" value="Exo_endo_phos"/>
    <property type="match status" value="1"/>
</dbReference>
<organism evidence="4 5">
    <name type="scientific">[Torrubiella] hemipterigena</name>
    <dbReference type="NCBI Taxonomy" id="1531966"/>
    <lineage>
        <taxon>Eukaryota</taxon>
        <taxon>Fungi</taxon>
        <taxon>Dikarya</taxon>
        <taxon>Ascomycota</taxon>
        <taxon>Pezizomycotina</taxon>
        <taxon>Sordariomycetes</taxon>
        <taxon>Hypocreomycetidae</taxon>
        <taxon>Hypocreales</taxon>
        <taxon>Clavicipitaceae</taxon>
        <taxon>Clavicipitaceae incertae sedis</taxon>
        <taxon>'Torrubiella' clade</taxon>
    </lineage>
</organism>
<evidence type="ECO:0000256" key="1">
    <source>
        <dbReference type="SAM" id="MobiDB-lite"/>
    </source>
</evidence>
<gene>
    <name evidence="4" type="ORF">VHEMI06928</name>
</gene>
<feature type="signal peptide" evidence="2">
    <location>
        <begin position="1"/>
        <end position="22"/>
    </location>
</feature>
<dbReference type="AlphaFoldDB" id="A0A0A1T225"/>
<evidence type="ECO:0000313" key="5">
    <source>
        <dbReference type="Proteomes" id="UP000039046"/>
    </source>
</evidence>
<evidence type="ECO:0000259" key="3">
    <source>
        <dbReference type="Pfam" id="PF03372"/>
    </source>
</evidence>
<keyword evidence="2" id="KW-0732">Signal</keyword>
<protein>
    <recommendedName>
        <fullName evidence="3">Endonuclease/exonuclease/phosphatase domain-containing protein</fullName>
    </recommendedName>
</protein>
<dbReference type="Proteomes" id="UP000039046">
    <property type="component" value="Unassembled WGS sequence"/>
</dbReference>
<dbReference type="CDD" id="cd04486">
    <property type="entry name" value="YhcR_OBF_like"/>
    <property type="match status" value="1"/>
</dbReference>
<name>A0A0A1T225_9HYPO</name>
<evidence type="ECO:0000256" key="2">
    <source>
        <dbReference type="SAM" id="SignalP"/>
    </source>
</evidence>
<feature type="region of interest" description="Disordered" evidence="1">
    <location>
        <begin position="474"/>
        <end position="494"/>
    </location>
</feature>
<dbReference type="PANTHER" id="PTHR42834">
    <property type="entry name" value="ENDONUCLEASE/EXONUCLEASE/PHOSPHATASE FAMILY PROTEIN (AFU_ORTHOLOGUE AFUA_3G09210)"/>
    <property type="match status" value="1"/>
</dbReference>
<keyword evidence="5" id="KW-1185">Reference proteome</keyword>
<feature type="domain" description="Endonuclease/exonuclease/phosphatase" evidence="3">
    <location>
        <begin position="313"/>
        <end position="599"/>
    </location>
</feature>
<evidence type="ECO:0000313" key="4">
    <source>
        <dbReference type="EMBL" id="CEJ91201.1"/>
    </source>
</evidence>
<dbReference type="SUPFAM" id="SSF56219">
    <property type="entry name" value="DNase I-like"/>
    <property type="match status" value="1"/>
</dbReference>
<accession>A0A0A1T225</accession>
<dbReference type="EMBL" id="CDHN01000003">
    <property type="protein sequence ID" value="CEJ91201.1"/>
    <property type="molecule type" value="Genomic_DNA"/>
</dbReference>
<dbReference type="InterPro" id="IPR005135">
    <property type="entry name" value="Endo/exonuclease/phosphatase"/>
</dbReference>
<dbReference type="HOGENOM" id="CLU_003608_0_0_1"/>
<proteinExistence type="predicted"/>
<sequence length="623" mass="66783">MKSTSVCRLLGAALSVAGSATALTIAEINGNKYNSPYDGKTVKNVTGLVTATSDNGIYLRSLTPDSNPATGESLYVFNSDIVSSVSVGDVINLDGKVTKYRSNKNYIYLNEFTNPANLDVLSSGNDVRPLVIGVDTLSPPTELFSSLDQGGIFGVPNAVTKISEANPALDPTKYGLDFWQSLLGELVTVKGAYLTARPNKFGDVWVRGDYKATGVNAQGGITMLQGDANPEAILIGSPLDGSKNPTDTKMGDFVGDVTGVVSNAFGFYRILPLTKVAVQRSASADYGTASFTSAGDCSGLTIGDYNAENLMPNSAHMPKVIDQIVHKLLTPDLIFLQEIQDNSGSEDDGTISANVTLSTLTRGIESASGVKYAFADVDPEDGMDGGQPGGNIRCAYLYRTDTIQLYKPRQGGSTDANDVIKTADGPELTLNPGRIDPSNEAFANTRKPLAAMWKTIKDGRVFFTVNVHQTSKGGSTTLHADARPPLNKGVEKRTSQNEATASFIAKIINIDSNARVITAGDFNEFAQVQPMTTFASKSGLTDLDEVANIEPTERYTYQFDMNSEALDHIYVSAGVGRDARYQHLHLNTWQNFEGQTSDHDPSVAKLNVCGPKKRRCPEKLMKA</sequence>
<dbReference type="Gene3D" id="3.60.10.10">
    <property type="entry name" value="Endonuclease/exonuclease/phosphatase"/>
    <property type="match status" value="1"/>
</dbReference>
<dbReference type="PANTHER" id="PTHR42834:SF1">
    <property type="entry name" value="ENDONUCLEASE_EXONUCLEASE_PHOSPHATASE FAMILY PROTEIN (AFU_ORTHOLOGUE AFUA_3G09210)"/>
    <property type="match status" value="1"/>
</dbReference>
<reference evidence="4 5" key="1">
    <citation type="journal article" date="2015" name="Genome Announc.">
        <title>Draft Genome Sequence and Gene Annotation of the Entomopathogenic Fungus Verticillium hemipterigenum.</title>
        <authorList>
            <person name="Horn F."/>
            <person name="Habel A."/>
            <person name="Scharf D.H."/>
            <person name="Dworschak J."/>
            <person name="Brakhage A.A."/>
            <person name="Guthke R."/>
            <person name="Hertweck C."/>
            <person name="Linde J."/>
        </authorList>
    </citation>
    <scope>NUCLEOTIDE SEQUENCE [LARGE SCALE GENOMIC DNA]</scope>
</reference>
<dbReference type="OrthoDB" id="47488at2759"/>
<dbReference type="STRING" id="1531966.A0A0A1T225"/>
<feature type="chain" id="PRO_5001979317" description="Endonuclease/exonuclease/phosphatase domain-containing protein" evidence="2">
    <location>
        <begin position="23"/>
        <end position="623"/>
    </location>
</feature>